<dbReference type="EMBL" id="JZXN01000017">
    <property type="protein sequence ID" value="KKB26710.1"/>
    <property type="molecule type" value="Genomic_DNA"/>
</dbReference>
<gene>
    <name evidence="3" type="ORF">MMELEA_00920</name>
</gene>
<comment type="caution">
    <text evidence="3">The sequence shown here is derived from an EMBL/GenBank/DDBJ whole genome shotgun (WGS) entry which is preliminary data.</text>
</comment>
<dbReference type="AlphaFoldDB" id="A0A0F5H0Q4"/>
<dbReference type="NCBIfam" id="NF045833">
    <property type="entry name" value="P80_membrane"/>
    <property type="match status" value="1"/>
</dbReference>
<evidence type="ECO:0008006" key="5">
    <source>
        <dbReference type="Google" id="ProtNLM"/>
    </source>
</evidence>
<feature type="coiled-coil region" evidence="1">
    <location>
        <begin position="469"/>
        <end position="496"/>
    </location>
</feature>
<keyword evidence="2" id="KW-1133">Transmembrane helix</keyword>
<accession>A0A0F5H0Q4</accession>
<dbReference type="Proteomes" id="UP000033750">
    <property type="component" value="Unassembled WGS sequence"/>
</dbReference>
<sequence>MAKRKETFFERLAKKNAQHETKNSKIQVKKRKGRSIFILGSVLTAAIVIGITIPLAVTGTRNEYIDPISRQQNLYTFNANGKKINFNVGYVEDVNKEQTENNYQAQLKEINKLAIYYLYDQEQKASVEYQKLWNASLKNGETRNTNIQLKTIDELKNQYSNELKDIKNDTIKKYGYDNWQTQFNQLLIDKYNGATNEEEAINNSVFEHIKPDALRRFKLSTNSIDDIIDRVANSDIQNTSDNTVIKKGEKVFSWLKEITNNNLDGNYFKINNKYISFMTESFLPSQKSAKPFIEHYLKNDNPYVISQFTLPGIAKVKNSDNWNVDKELFKRLMFAWPISSNEEKNIVYSYDKIKDNFKPFSEYANLLNSENNTDLPANAKLYNDILQKLSNDDDAIKNNFGTQGLISLSSLFTNDDNALKAFVAIKEILLNNKEQIKEIDLFGMLKNIQNNINSYLKITAPTFESSDTFDKKKEKITKYNEEIQKAFDNTDNAKKTGLYDDKFKELITDEFEKTFDIGPNKNENKQLYTFYKLKDSSDTYIVLTKKGVSLINMQDIVKNNTNDNINTIIKMIQNDYVLKNKYSQLSGVNYNAINVINSTLTNDNYINDVMLNSPDFKEYLKKQTNIFNPKYNVANKENPSYTEEEINNLISLNKNAINAVNAEKALNITENISKWMEERTKNEADAYFESKDNQTYFVNNNDNYQKTADYLLNEKLISLLNLFKNR</sequence>
<evidence type="ECO:0000313" key="3">
    <source>
        <dbReference type="EMBL" id="KKB26710.1"/>
    </source>
</evidence>
<reference evidence="3 4" key="1">
    <citation type="submission" date="2015-03" db="EMBL/GenBank/DDBJ databases">
        <title>Genome sequence of Mycoplasma meleagridis strain ATCC 25294.</title>
        <authorList>
            <person name="Yacoub E."/>
            <person name="Blanchard A."/>
            <person name="Sirand-Pugnet P."/>
            <person name="Mardassi B.B.A."/>
        </authorList>
    </citation>
    <scope>NUCLEOTIDE SEQUENCE [LARGE SCALE GENOMIC DNA]</scope>
    <source>
        <strain evidence="3 4">ATCC 25294</strain>
    </source>
</reference>
<evidence type="ECO:0000313" key="4">
    <source>
        <dbReference type="Proteomes" id="UP000033750"/>
    </source>
</evidence>
<evidence type="ECO:0000256" key="1">
    <source>
        <dbReference type="SAM" id="Coils"/>
    </source>
</evidence>
<dbReference type="RefSeq" id="WP_129727247.1">
    <property type="nucleotide sequence ID" value="NZ_JZXN01000017.1"/>
</dbReference>
<keyword evidence="2" id="KW-0812">Transmembrane</keyword>
<keyword evidence="4" id="KW-1185">Reference proteome</keyword>
<protein>
    <recommendedName>
        <fullName evidence="5">Membrane protein P80</fullName>
    </recommendedName>
</protein>
<dbReference type="OrthoDB" id="393362at2"/>
<organism evidence="3 4">
    <name type="scientific">Mycoplasmopsis meleagridis ATCC 25294</name>
    <dbReference type="NCBI Taxonomy" id="1264554"/>
    <lineage>
        <taxon>Bacteria</taxon>
        <taxon>Bacillati</taxon>
        <taxon>Mycoplasmatota</taxon>
        <taxon>Mycoplasmoidales</taxon>
        <taxon>Metamycoplasmataceae</taxon>
        <taxon>Mycoplasmopsis</taxon>
    </lineage>
</organism>
<keyword evidence="2" id="KW-0472">Membrane</keyword>
<proteinExistence type="predicted"/>
<dbReference type="STRING" id="29561.MM26B8_04820"/>
<evidence type="ECO:0000256" key="2">
    <source>
        <dbReference type="SAM" id="Phobius"/>
    </source>
</evidence>
<name>A0A0F5H0Q4_9BACT</name>
<keyword evidence="1" id="KW-0175">Coiled coil</keyword>
<dbReference type="PATRIC" id="fig|1264554.4.peg.124"/>
<feature type="transmembrane region" description="Helical" evidence="2">
    <location>
        <begin position="36"/>
        <end position="57"/>
    </location>
</feature>